<evidence type="ECO:0000256" key="6">
    <source>
        <dbReference type="ARBA" id="ARBA00023015"/>
    </source>
</evidence>
<dbReference type="AlphaFoldDB" id="W6MQ59"/>
<dbReference type="GO" id="GO:0008270">
    <property type="term" value="F:zinc ion binding"/>
    <property type="evidence" value="ECO:0007669"/>
    <property type="project" value="UniProtKB-KW"/>
</dbReference>
<evidence type="ECO:0000256" key="4">
    <source>
        <dbReference type="ARBA" id="ARBA00022771"/>
    </source>
</evidence>
<keyword evidence="6" id="KW-0805">Transcription regulation</keyword>
<evidence type="ECO:0000256" key="7">
    <source>
        <dbReference type="ARBA" id="ARBA00023163"/>
    </source>
</evidence>
<dbReference type="SUPFAM" id="SSF57667">
    <property type="entry name" value="beta-beta-alpha zinc fingers"/>
    <property type="match status" value="1"/>
</dbReference>
<feature type="domain" description="C2H2-type" evidence="12">
    <location>
        <begin position="236"/>
        <end position="263"/>
    </location>
</feature>
<dbReference type="InterPro" id="IPR013087">
    <property type="entry name" value="Znf_C2H2_type"/>
</dbReference>
<keyword evidence="3" id="KW-0677">Repeat</keyword>
<dbReference type="Pfam" id="PF12874">
    <property type="entry name" value="zf-met"/>
    <property type="match status" value="1"/>
</dbReference>
<dbReference type="FunFam" id="3.30.160.60:FF:000145">
    <property type="entry name" value="Zinc finger protein 574"/>
    <property type="match status" value="1"/>
</dbReference>
<protein>
    <recommendedName>
        <fullName evidence="12">C2H2-type domain-containing protein</fullName>
    </recommendedName>
</protein>
<dbReference type="PROSITE" id="PS00028">
    <property type="entry name" value="ZINC_FINGER_C2H2_1"/>
    <property type="match status" value="2"/>
</dbReference>
<dbReference type="SMART" id="SM00355">
    <property type="entry name" value="ZnF_C2H2"/>
    <property type="match status" value="2"/>
</dbReference>
<evidence type="ECO:0000256" key="11">
    <source>
        <dbReference type="SAM" id="MobiDB-lite"/>
    </source>
</evidence>
<keyword evidence="7" id="KW-0804">Transcription</keyword>
<keyword evidence="5" id="KW-0862">Zinc</keyword>
<sequence>MTDFLGFDDLTTSMFKPDSQIGDITLVKSKPEDEFLDSHLRFHQGLQLYTPISPVSCWESEVHEQSEFPYSEDSETLLSGQLFTEMALPSLILEPSSGSISPDLISNPTTPDSSSFDNNFQVTSGNLDYSQSFHHHSHDHENYDHHANSDIVQDKQTQELEHHNHMNGSDLLEGSELKTEMVLELGISSEPEVNSLKRRAASEGLFDEEELKMKFSRRHTTDAIRQHDVPNALIRNRCAICNKQFKRPSSLQTHMYSHTGEKPFKCDWNMCGKVFSVRSNMVRHYRLHEKDERKLFKLQDSVKRK</sequence>
<dbReference type="PANTHER" id="PTHR23233:SF84">
    <property type="entry name" value="FI23031P1"/>
    <property type="match status" value="1"/>
</dbReference>
<evidence type="ECO:0000256" key="9">
    <source>
        <dbReference type="ARBA" id="ARBA00038474"/>
    </source>
</evidence>
<dbReference type="OrthoDB" id="6077919at2759"/>
<dbReference type="GO" id="GO:0000978">
    <property type="term" value="F:RNA polymerase II cis-regulatory region sequence-specific DNA binding"/>
    <property type="evidence" value="ECO:0007669"/>
    <property type="project" value="TreeGrafter"/>
</dbReference>
<comment type="similarity">
    <text evidence="9">Belongs to the sal C2H2-type zinc-finger protein family.</text>
</comment>
<dbReference type="GO" id="GO:0000981">
    <property type="term" value="F:DNA-binding transcription factor activity, RNA polymerase II-specific"/>
    <property type="evidence" value="ECO:0007669"/>
    <property type="project" value="TreeGrafter"/>
</dbReference>
<evidence type="ECO:0000313" key="13">
    <source>
        <dbReference type="EMBL" id="CDK27392.1"/>
    </source>
</evidence>
<evidence type="ECO:0000256" key="3">
    <source>
        <dbReference type="ARBA" id="ARBA00022737"/>
    </source>
</evidence>
<evidence type="ECO:0000256" key="5">
    <source>
        <dbReference type="ARBA" id="ARBA00022833"/>
    </source>
</evidence>
<keyword evidence="14" id="KW-1185">Reference proteome</keyword>
<dbReference type="GeneID" id="34520775"/>
<dbReference type="STRING" id="1382522.W6MQ59"/>
<dbReference type="EMBL" id="HG793128">
    <property type="protein sequence ID" value="CDK27392.1"/>
    <property type="molecule type" value="Genomic_DNA"/>
</dbReference>
<feature type="domain" description="C2H2-type" evidence="12">
    <location>
        <begin position="264"/>
        <end position="293"/>
    </location>
</feature>
<reference evidence="13" key="2">
    <citation type="submission" date="2014-02" db="EMBL/GenBank/DDBJ databases">
        <title>Complete DNA sequence of /Kuraishia capsulata/ illustrates novel genomic features among budding yeasts (/Saccharomycotina/).</title>
        <authorList>
            <person name="Morales L."/>
            <person name="Noel B."/>
            <person name="Porcel B."/>
            <person name="Marcet-Houben M."/>
            <person name="Hullo M-F."/>
            <person name="Sacerdot C."/>
            <person name="Tekaia F."/>
            <person name="Leh-Louis V."/>
            <person name="Despons L."/>
            <person name="Khanna V."/>
            <person name="Aury J-M."/>
            <person name="Barbe V."/>
            <person name="Couloux A."/>
            <person name="Labadie K."/>
            <person name="Pelletier E."/>
            <person name="Souciet J-L."/>
            <person name="Boekhout T."/>
            <person name="Gabaldon T."/>
            <person name="Wincker P."/>
            <person name="Dujon B."/>
        </authorList>
    </citation>
    <scope>NUCLEOTIDE SEQUENCE</scope>
    <source>
        <strain evidence="13">CBS 1993</strain>
    </source>
</reference>
<evidence type="ECO:0000313" key="14">
    <source>
        <dbReference type="Proteomes" id="UP000019384"/>
    </source>
</evidence>
<evidence type="ECO:0000256" key="10">
    <source>
        <dbReference type="PROSITE-ProRule" id="PRU00042"/>
    </source>
</evidence>
<dbReference type="FunFam" id="3.30.160.60:FF:000110">
    <property type="entry name" value="Zinc finger protein-like"/>
    <property type="match status" value="1"/>
</dbReference>
<evidence type="ECO:0000259" key="12">
    <source>
        <dbReference type="PROSITE" id="PS50157"/>
    </source>
</evidence>
<dbReference type="Pfam" id="PF00096">
    <property type="entry name" value="zf-C2H2"/>
    <property type="match status" value="1"/>
</dbReference>
<dbReference type="GO" id="GO:0005634">
    <property type="term" value="C:nucleus"/>
    <property type="evidence" value="ECO:0007669"/>
    <property type="project" value="UniProtKB-SubCell"/>
</dbReference>
<accession>W6MQ59</accession>
<reference evidence="13" key="1">
    <citation type="submission" date="2013-12" db="EMBL/GenBank/DDBJ databases">
        <authorList>
            <person name="Genoscope - CEA"/>
        </authorList>
    </citation>
    <scope>NUCLEOTIDE SEQUENCE</scope>
    <source>
        <strain evidence="13">CBS 1993</strain>
    </source>
</reference>
<evidence type="ECO:0000256" key="8">
    <source>
        <dbReference type="ARBA" id="ARBA00023242"/>
    </source>
</evidence>
<dbReference type="Proteomes" id="UP000019384">
    <property type="component" value="Unassembled WGS sequence"/>
</dbReference>
<comment type="subcellular location">
    <subcellularLocation>
        <location evidence="1">Nucleus</location>
    </subcellularLocation>
</comment>
<evidence type="ECO:0000256" key="2">
    <source>
        <dbReference type="ARBA" id="ARBA00022723"/>
    </source>
</evidence>
<name>W6MQ59_9ASCO</name>
<keyword evidence="2" id="KW-0479">Metal-binding</keyword>
<dbReference type="RefSeq" id="XP_022459387.1">
    <property type="nucleotide sequence ID" value="XM_022601778.1"/>
</dbReference>
<dbReference type="PANTHER" id="PTHR23233">
    <property type="entry name" value="SAL-LIKE PROTEIN"/>
    <property type="match status" value="1"/>
</dbReference>
<organism evidence="13 14">
    <name type="scientific">Kuraishia capsulata CBS 1993</name>
    <dbReference type="NCBI Taxonomy" id="1382522"/>
    <lineage>
        <taxon>Eukaryota</taxon>
        <taxon>Fungi</taxon>
        <taxon>Dikarya</taxon>
        <taxon>Ascomycota</taxon>
        <taxon>Saccharomycotina</taxon>
        <taxon>Pichiomycetes</taxon>
        <taxon>Pichiales</taxon>
        <taxon>Pichiaceae</taxon>
        <taxon>Kuraishia</taxon>
    </lineage>
</organism>
<gene>
    <name evidence="13" type="ORF">KUCA_T00003370001</name>
</gene>
<proteinExistence type="inferred from homology"/>
<dbReference type="HOGENOM" id="CLU_912360_0_0_1"/>
<dbReference type="PROSITE" id="PS50157">
    <property type="entry name" value="ZINC_FINGER_C2H2_2"/>
    <property type="match status" value="2"/>
</dbReference>
<keyword evidence="8" id="KW-0539">Nucleus</keyword>
<dbReference type="InterPro" id="IPR051565">
    <property type="entry name" value="Sal_C2H2-zinc-finger"/>
</dbReference>
<dbReference type="InterPro" id="IPR036236">
    <property type="entry name" value="Znf_C2H2_sf"/>
</dbReference>
<dbReference type="Gene3D" id="3.30.160.60">
    <property type="entry name" value="Classic Zinc Finger"/>
    <property type="match status" value="2"/>
</dbReference>
<evidence type="ECO:0000256" key="1">
    <source>
        <dbReference type="ARBA" id="ARBA00004123"/>
    </source>
</evidence>
<feature type="region of interest" description="Disordered" evidence="11">
    <location>
        <begin position="98"/>
        <end position="121"/>
    </location>
</feature>
<keyword evidence="4 10" id="KW-0863">Zinc-finger</keyword>